<dbReference type="Proteomes" id="UP000831775">
    <property type="component" value="Chromosome"/>
</dbReference>
<accession>A0ABY4FTQ1</accession>
<organism evidence="2 3">
    <name type="scientific">Leucobacter rhizosphaerae</name>
    <dbReference type="NCBI Taxonomy" id="2932245"/>
    <lineage>
        <taxon>Bacteria</taxon>
        <taxon>Bacillati</taxon>
        <taxon>Actinomycetota</taxon>
        <taxon>Actinomycetes</taxon>
        <taxon>Micrococcales</taxon>
        <taxon>Microbacteriaceae</taxon>
        <taxon>Leucobacter</taxon>
    </lineage>
</organism>
<evidence type="ECO:0000313" key="2">
    <source>
        <dbReference type="EMBL" id="UOQ59674.1"/>
    </source>
</evidence>
<dbReference type="EMBL" id="CP095043">
    <property type="protein sequence ID" value="UOQ59674.1"/>
    <property type="molecule type" value="Genomic_DNA"/>
</dbReference>
<sequence length="99" mass="10954">MHRSNLIQADTHTWLVLREFPQHPKAIIHLMTDTAGNDRYILMTWHPEQAQRRMVGIHTSLSQAEAAVPWPSTAPATPGMPPRPGRLAAADTATARRAG</sequence>
<protein>
    <submittedName>
        <fullName evidence="2">Uncharacterized protein</fullName>
    </submittedName>
</protein>
<reference evidence="2 3" key="1">
    <citation type="submission" date="2022-04" db="EMBL/GenBank/DDBJ databases">
        <title>Leucobacter sp. isolated from rhizosphere of onion.</title>
        <authorList>
            <person name="Won M."/>
            <person name="Lee C.-M."/>
            <person name="Woen H.-Y."/>
            <person name="Kwon S.-W."/>
        </authorList>
    </citation>
    <scope>NUCLEOTIDE SEQUENCE [LARGE SCALE GENOMIC DNA]</scope>
    <source>
        <strain evidence="2 3">H25R-14</strain>
    </source>
</reference>
<evidence type="ECO:0000313" key="3">
    <source>
        <dbReference type="Proteomes" id="UP000831775"/>
    </source>
</evidence>
<evidence type="ECO:0000256" key="1">
    <source>
        <dbReference type="SAM" id="MobiDB-lite"/>
    </source>
</evidence>
<dbReference type="RefSeq" id="WP_244684820.1">
    <property type="nucleotide sequence ID" value="NZ_CP095043.1"/>
</dbReference>
<feature type="compositionally biased region" description="Low complexity" evidence="1">
    <location>
        <begin position="88"/>
        <end position="99"/>
    </location>
</feature>
<gene>
    <name evidence="2" type="ORF">MUN76_11525</name>
</gene>
<proteinExistence type="predicted"/>
<name>A0ABY4FTQ1_9MICO</name>
<feature type="region of interest" description="Disordered" evidence="1">
    <location>
        <begin position="66"/>
        <end position="99"/>
    </location>
</feature>
<keyword evidence="3" id="KW-1185">Reference proteome</keyword>